<feature type="transmembrane region" description="Helical" evidence="9">
    <location>
        <begin position="108"/>
        <end position="130"/>
    </location>
</feature>
<dbReference type="InterPro" id="IPR000515">
    <property type="entry name" value="MetI-like"/>
</dbReference>
<evidence type="ECO:0000256" key="9">
    <source>
        <dbReference type="RuleBase" id="RU366001"/>
    </source>
</evidence>
<feature type="transmembrane region" description="Helical" evidence="9">
    <location>
        <begin position="255"/>
        <end position="276"/>
    </location>
</feature>
<dbReference type="CDD" id="cd06261">
    <property type="entry name" value="TM_PBP2"/>
    <property type="match status" value="1"/>
</dbReference>
<keyword evidence="12" id="KW-1185">Reference proteome</keyword>
<comment type="subcellular location">
    <subcellularLocation>
        <location evidence="1">Cell membrane</location>
        <topology evidence="1">Multi-pass membrane protein</topology>
    </subcellularLocation>
</comment>
<keyword evidence="6 9" id="KW-0764">Sulfate transport</keyword>
<dbReference type="GO" id="GO:0005886">
    <property type="term" value="C:plasma membrane"/>
    <property type="evidence" value="ECO:0007669"/>
    <property type="project" value="UniProtKB-SubCell"/>
</dbReference>
<evidence type="ECO:0000256" key="4">
    <source>
        <dbReference type="ARBA" id="ARBA00022692"/>
    </source>
</evidence>
<feature type="domain" description="ABC transmembrane type-1" evidence="10">
    <location>
        <begin position="70"/>
        <end position="273"/>
    </location>
</feature>
<dbReference type="PROSITE" id="PS50928">
    <property type="entry name" value="ABC_TM1"/>
    <property type="match status" value="1"/>
</dbReference>
<dbReference type="KEGG" id="har:HEAR0836"/>
<dbReference type="AlphaFoldDB" id="A4G3D7"/>
<protein>
    <recommendedName>
        <fullName evidence="9">Sulfate transport system permease protein CysT</fullName>
    </recommendedName>
</protein>
<comment type="function">
    <text evidence="9">Part of the ABC transporter complex (TC 3.A.1.6.1) involved in sulfate/thiosulfate import.</text>
</comment>
<keyword evidence="3 9" id="KW-0813">Transport</keyword>
<feature type="transmembrane region" description="Helical" evidence="9">
    <location>
        <begin position="223"/>
        <end position="243"/>
    </location>
</feature>
<organism evidence="11 12">
    <name type="scientific">Herminiimonas arsenicoxydans</name>
    <dbReference type="NCBI Taxonomy" id="204773"/>
    <lineage>
        <taxon>Bacteria</taxon>
        <taxon>Pseudomonadati</taxon>
        <taxon>Pseudomonadota</taxon>
        <taxon>Betaproteobacteria</taxon>
        <taxon>Burkholderiales</taxon>
        <taxon>Oxalobacteraceae</taxon>
        <taxon>Herminiimonas</taxon>
    </lineage>
</organism>
<evidence type="ECO:0000313" key="12">
    <source>
        <dbReference type="Proteomes" id="UP000006697"/>
    </source>
</evidence>
<evidence type="ECO:0000256" key="3">
    <source>
        <dbReference type="ARBA" id="ARBA00022448"/>
    </source>
</evidence>
<comment type="subunit">
    <text evidence="2">The complex is composed of two ATP-binding proteins (CysA), two transmembrane proteins (CysT and CysW) and a solute-binding protein (CysP).</text>
</comment>
<dbReference type="Proteomes" id="UP000006697">
    <property type="component" value="Chromosome"/>
</dbReference>
<name>A4G3D7_HERAR</name>
<dbReference type="PANTHER" id="PTHR30406:SF8">
    <property type="entry name" value="SULFATE TRANSPORT SYSTEM PERMEASE PROTEIN CYST"/>
    <property type="match status" value="1"/>
</dbReference>
<evidence type="ECO:0000256" key="8">
    <source>
        <dbReference type="ARBA" id="ARBA00025323"/>
    </source>
</evidence>
<comment type="similarity">
    <text evidence="9">Belongs to the binding-protein-dependent transport system permease family. CysTW subfamily.</text>
</comment>
<dbReference type="STRING" id="204773.HEAR0836"/>
<keyword evidence="4 9" id="KW-0812">Transmembrane</keyword>
<dbReference type="NCBIfam" id="TIGR00969">
    <property type="entry name" value="3a0106s02"/>
    <property type="match status" value="1"/>
</dbReference>
<dbReference type="InterPro" id="IPR011865">
    <property type="entry name" value="CysT_permease"/>
</dbReference>
<dbReference type="Gene3D" id="1.10.3720.10">
    <property type="entry name" value="MetI-like"/>
    <property type="match status" value="1"/>
</dbReference>
<evidence type="ECO:0000256" key="2">
    <source>
        <dbReference type="ARBA" id="ARBA00011779"/>
    </source>
</evidence>
<sequence>MSVAIAAAVPVGKQRVFRVLPGFHLSLGFTIFYLSLIVLIPLSAVFLKTFTMSWDAFITAVTSDRVVASYKLTFGASLLAAVFNAIFGGIVAWVLVRYTFPGKKMIDAMVDLPFALPTAVAGIALTALYAPNGWIGRYLEMVGIKVAFTPLGVIVALTFIGLPFVVRTIQPVLEDAERELEEAAVSLGASHWQTFTKVIFPTVLPALLTGFALAFARATGEYGSVIFIAGNMPMVSEITPLFIVTKLEQYDYAGATAIAVVMLLASFLMLLTINVLQAWTRKRGQAEKV</sequence>
<dbReference type="PANTHER" id="PTHR30406">
    <property type="entry name" value="SULFATE TRANSPORT SYSTEM PERMEASE PROTEIN"/>
    <property type="match status" value="1"/>
</dbReference>
<evidence type="ECO:0000256" key="7">
    <source>
        <dbReference type="ARBA" id="ARBA00023136"/>
    </source>
</evidence>
<evidence type="ECO:0000313" key="11">
    <source>
        <dbReference type="EMBL" id="CAL61024.1"/>
    </source>
</evidence>
<feature type="transmembrane region" description="Helical" evidence="9">
    <location>
        <begin position="23"/>
        <end position="47"/>
    </location>
</feature>
<dbReference type="SUPFAM" id="SSF161098">
    <property type="entry name" value="MetI-like"/>
    <property type="match status" value="1"/>
</dbReference>
<dbReference type="EMBL" id="CU207211">
    <property type="protein sequence ID" value="CAL61024.1"/>
    <property type="molecule type" value="Genomic_DNA"/>
</dbReference>
<dbReference type="eggNOG" id="COG0555">
    <property type="taxonomic scope" value="Bacteria"/>
</dbReference>
<feature type="transmembrane region" description="Helical" evidence="9">
    <location>
        <begin position="142"/>
        <end position="166"/>
    </location>
</feature>
<proteinExistence type="inferred from homology"/>
<dbReference type="NCBIfam" id="TIGR02139">
    <property type="entry name" value="permease_CysT"/>
    <property type="match status" value="1"/>
</dbReference>
<feature type="transmembrane region" description="Helical" evidence="9">
    <location>
        <begin position="72"/>
        <end position="96"/>
    </location>
</feature>
<evidence type="ECO:0000259" key="10">
    <source>
        <dbReference type="PROSITE" id="PS50928"/>
    </source>
</evidence>
<reference evidence="11 12" key="1">
    <citation type="journal article" date="2007" name="PLoS Genet.">
        <title>A tale of two oxidation states: bacterial colonization of arsenic-rich environments.</title>
        <authorList>
            <person name="Muller D."/>
            <person name="Medigue C."/>
            <person name="Koechler S."/>
            <person name="Barbe V."/>
            <person name="Barakat M."/>
            <person name="Talla E."/>
            <person name="Bonnefoy V."/>
            <person name="Krin E."/>
            <person name="Arsene-Ploetze F."/>
            <person name="Carapito C."/>
            <person name="Chandler M."/>
            <person name="Cournoyer B."/>
            <person name="Cruveiller S."/>
            <person name="Dossat C."/>
            <person name="Duval S."/>
            <person name="Heymann M."/>
            <person name="Leize E."/>
            <person name="Lieutaud A."/>
            <person name="Lievremont D."/>
            <person name="Makita Y."/>
            <person name="Mangenot S."/>
            <person name="Nitschke W."/>
            <person name="Ortet P."/>
            <person name="Perdrial N."/>
            <person name="Schoepp B."/>
            <person name="Siguier N."/>
            <person name="Simeonova D.D."/>
            <person name="Rouy Z."/>
            <person name="Segurens B."/>
            <person name="Turlin E."/>
            <person name="Vallenet D."/>
            <person name="Van Dorsselaer A."/>
            <person name="Weiss S."/>
            <person name="Weissenbach J."/>
            <person name="Lett M.C."/>
            <person name="Danchin A."/>
            <person name="Bertin P.N."/>
        </authorList>
    </citation>
    <scope>NUCLEOTIDE SEQUENCE [LARGE SCALE GENOMIC DNA]</scope>
    <source>
        <strain evidence="12">ULPAs1</strain>
    </source>
</reference>
<keyword evidence="5 9" id="KW-1133">Transmembrane helix</keyword>
<evidence type="ECO:0000256" key="1">
    <source>
        <dbReference type="ARBA" id="ARBA00004651"/>
    </source>
</evidence>
<dbReference type="GO" id="GO:0015419">
    <property type="term" value="F:ABC-type sulfate transporter activity"/>
    <property type="evidence" value="ECO:0007669"/>
    <property type="project" value="UniProtKB-UniRule"/>
</dbReference>
<dbReference type="InterPro" id="IPR005667">
    <property type="entry name" value="Sulph_transpt2"/>
</dbReference>
<feature type="transmembrane region" description="Helical" evidence="9">
    <location>
        <begin position="198"/>
        <end position="216"/>
    </location>
</feature>
<dbReference type="Pfam" id="PF00528">
    <property type="entry name" value="BPD_transp_1"/>
    <property type="match status" value="1"/>
</dbReference>
<dbReference type="HOGENOM" id="CLU_016047_14_0_4"/>
<dbReference type="InterPro" id="IPR035906">
    <property type="entry name" value="MetI-like_sf"/>
</dbReference>
<comment type="function">
    <text evidence="8">Part of the ABC transporter complex CysAWTP (TC 3.A.1.6.1) involved in sulfate/thiosulfate import. Probably responsible for the translocation of the substrate across the membrane.</text>
</comment>
<accession>A4G3D7</accession>
<keyword evidence="7 9" id="KW-0472">Membrane</keyword>
<dbReference type="FunFam" id="1.10.3720.10:FF:000004">
    <property type="entry name" value="Sulfate transport system permease protein CysT"/>
    <property type="match status" value="1"/>
</dbReference>
<evidence type="ECO:0000256" key="6">
    <source>
        <dbReference type="ARBA" id="ARBA00023032"/>
    </source>
</evidence>
<evidence type="ECO:0000256" key="5">
    <source>
        <dbReference type="ARBA" id="ARBA00022989"/>
    </source>
</evidence>
<gene>
    <name evidence="11" type="primary">cysT1</name>
    <name evidence="11" type="ordered locus">HEAR0836</name>
</gene>
<dbReference type="OrthoDB" id="9804629at2"/>